<dbReference type="Pfam" id="PF07885">
    <property type="entry name" value="Ion_trans_2"/>
    <property type="match status" value="1"/>
</dbReference>
<feature type="region of interest" description="Disordered" evidence="1">
    <location>
        <begin position="1"/>
        <end position="26"/>
    </location>
</feature>
<keyword evidence="2" id="KW-1133">Transmembrane helix</keyword>
<evidence type="ECO:0000256" key="1">
    <source>
        <dbReference type="SAM" id="MobiDB-lite"/>
    </source>
</evidence>
<name>A0A1I8I1W8_9PLAT</name>
<evidence type="ECO:0000313" key="4">
    <source>
        <dbReference type="Proteomes" id="UP000095280"/>
    </source>
</evidence>
<dbReference type="AlphaFoldDB" id="A0A1I8I1W8"/>
<keyword evidence="2" id="KW-0472">Membrane</keyword>
<sequence length="446" mass="46809">GGGGGGGVSGGVSGGDSWRSAANRGGGLTDVGADLMRVNGAISGFKQLKRVQALSGRATSCEDEASGSVAAAARSRIEAGAAPDAVASGAAATSGAAGVDGGDQLLPAADSEAASASPVAAFAAVTTASAGTSGGAGAGAGADLNSPQPEATPSLASRQSRSVGYRLGRRRELYEKRKRLSDYALGFGMFGIASAVYSTVLRSLISISTLALVGLIFAYHALEIQLFSIDNCIEDWRVAISSRRVGQMVAEVCVCAIHPLPNALTFSWTTYVPHDRSSKTVDVPIDLFLTLPMFLRLYLIFRVMLLHSKMFTDAGSRSIGALNRISFNTRFVLKTLMTMFPGTVLLVFILTLWISASWLMRACESYHDLLHGNILNSMWLIGITFLSIGYGDIVPNTYCGRAISIATGVMGSCCTALVVAVFARKLELTRAEKHVHNFMMDTALTK</sequence>
<keyword evidence="2" id="KW-0812">Transmembrane</keyword>
<feature type="compositionally biased region" description="Gly residues" evidence="1">
    <location>
        <begin position="1"/>
        <end position="14"/>
    </location>
</feature>
<feature type="compositionally biased region" description="Polar residues" evidence="1">
    <location>
        <begin position="145"/>
        <end position="161"/>
    </location>
</feature>
<evidence type="ECO:0000259" key="3">
    <source>
        <dbReference type="Pfam" id="PF07885"/>
    </source>
</evidence>
<feature type="transmembrane region" description="Helical" evidence="2">
    <location>
        <begin position="402"/>
        <end position="423"/>
    </location>
</feature>
<dbReference type="GO" id="GO:0016020">
    <property type="term" value="C:membrane"/>
    <property type="evidence" value="ECO:0007669"/>
    <property type="project" value="InterPro"/>
</dbReference>
<feature type="transmembrane region" description="Helical" evidence="2">
    <location>
        <begin position="203"/>
        <end position="222"/>
    </location>
</feature>
<protein>
    <submittedName>
        <fullName evidence="5">Ion_trans_2 domain-containing protein</fullName>
    </submittedName>
</protein>
<dbReference type="GO" id="GO:0016286">
    <property type="term" value="F:small conductance calcium-activated potassium channel activity"/>
    <property type="evidence" value="ECO:0007669"/>
    <property type="project" value="InterPro"/>
</dbReference>
<dbReference type="SUPFAM" id="SSF81324">
    <property type="entry name" value="Voltage-gated potassium channels"/>
    <property type="match status" value="1"/>
</dbReference>
<dbReference type="InterPro" id="IPR015449">
    <property type="entry name" value="K_chnl_Ca-activ_SK"/>
</dbReference>
<feature type="transmembrane region" description="Helical" evidence="2">
    <location>
        <begin position="339"/>
        <end position="360"/>
    </location>
</feature>
<dbReference type="Proteomes" id="UP000095280">
    <property type="component" value="Unplaced"/>
</dbReference>
<feature type="transmembrane region" description="Helical" evidence="2">
    <location>
        <begin position="372"/>
        <end position="390"/>
    </location>
</feature>
<keyword evidence="4" id="KW-1185">Reference proteome</keyword>
<dbReference type="Gene3D" id="1.10.287.70">
    <property type="match status" value="2"/>
</dbReference>
<evidence type="ECO:0000313" key="5">
    <source>
        <dbReference type="WBParaSite" id="maker-uti_cns_0009178-snap-gene-0.4-mRNA-1"/>
    </source>
</evidence>
<evidence type="ECO:0000256" key="2">
    <source>
        <dbReference type="SAM" id="Phobius"/>
    </source>
</evidence>
<reference evidence="5" key="1">
    <citation type="submission" date="2016-11" db="UniProtKB">
        <authorList>
            <consortium name="WormBaseParasite"/>
        </authorList>
    </citation>
    <scope>IDENTIFICATION</scope>
</reference>
<feature type="transmembrane region" description="Helical" evidence="2">
    <location>
        <begin position="283"/>
        <end position="301"/>
    </location>
</feature>
<organism evidence="4 5">
    <name type="scientific">Macrostomum lignano</name>
    <dbReference type="NCBI Taxonomy" id="282301"/>
    <lineage>
        <taxon>Eukaryota</taxon>
        <taxon>Metazoa</taxon>
        <taxon>Spiralia</taxon>
        <taxon>Lophotrochozoa</taxon>
        <taxon>Platyhelminthes</taxon>
        <taxon>Rhabditophora</taxon>
        <taxon>Macrostomorpha</taxon>
        <taxon>Macrostomida</taxon>
        <taxon>Macrostomidae</taxon>
        <taxon>Macrostomum</taxon>
    </lineage>
</organism>
<dbReference type="WBParaSite" id="maker-uti_cns_0009178-snap-gene-0.4-mRNA-1">
    <property type="protein sequence ID" value="maker-uti_cns_0009178-snap-gene-0.4-mRNA-1"/>
    <property type="gene ID" value="maker-uti_cns_0009178-snap-gene-0.4"/>
</dbReference>
<dbReference type="PANTHER" id="PTHR10153">
    <property type="entry name" value="SMALL CONDUCTANCE CALCIUM-ACTIVATED POTASSIUM CHANNEL"/>
    <property type="match status" value="1"/>
</dbReference>
<feature type="region of interest" description="Disordered" evidence="1">
    <location>
        <begin position="136"/>
        <end position="161"/>
    </location>
</feature>
<feature type="domain" description="Potassium channel" evidence="3">
    <location>
        <begin position="349"/>
        <end position="426"/>
    </location>
</feature>
<proteinExistence type="predicted"/>
<dbReference type="InterPro" id="IPR013099">
    <property type="entry name" value="K_chnl_dom"/>
</dbReference>
<accession>A0A1I8I1W8</accession>
<dbReference type="Pfam" id="PF03530">
    <property type="entry name" value="SK_channel"/>
    <property type="match status" value="1"/>
</dbReference>